<dbReference type="CDD" id="cd00093">
    <property type="entry name" value="HTH_XRE"/>
    <property type="match status" value="1"/>
</dbReference>
<dbReference type="EMBL" id="JXST01000007">
    <property type="protein sequence ID" value="KIU17678.1"/>
    <property type="molecule type" value="Genomic_DNA"/>
</dbReference>
<dbReference type="InterPro" id="IPR050807">
    <property type="entry name" value="TransReg_Diox_bact_type"/>
</dbReference>
<dbReference type="Gene3D" id="1.10.260.40">
    <property type="entry name" value="lambda repressor-like DNA-binding domains"/>
    <property type="match status" value="1"/>
</dbReference>
<evidence type="ECO:0000256" key="1">
    <source>
        <dbReference type="ARBA" id="ARBA00023125"/>
    </source>
</evidence>
<feature type="domain" description="HTH cro/C1-type" evidence="2">
    <location>
        <begin position="27"/>
        <end position="81"/>
    </location>
</feature>
<dbReference type="GO" id="GO:0005829">
    <property type="term" value="C:cytosol"/>
    <property type="evidence" value="ECO:0007669"/>
    <property type="project" value="TreeGrafter"/>
</dbReference>
<dbReference type="Proteomes" id="UP000032221">
    <property type="component" value="Unassembled WGS sequence"/>
</dbReference>
<dbReference type="PATRIC" id="fig|280871.6.peg.1469"/>
<evidence type="ECO:0000313" key="3">
    <source>
        <dbReference type="EMBL" id="KIU17678.1"/>
    </source>
</evidence>
<dbReference type="PANTHER" id="PTHR46797:SF1">
    <property type="entry name" value="METHYLPHOSPHONATE SYNTHASE"/>
    <property type="match status" value="1"/>
</dbReference>
<name>A0A0D1J7X6_9MYCO</name>
<dbReference type="InterPro" id="IPR010982">
    <property type="entry name" value="Lambda_DNA-bd_dom_sf"/>
</dbReference>
<dbReference type="InterPro" id="IPR001387">
    <property type="entry name" value="Cro/C1-type_HTH"/>
</dbReference>
<dbReference type="GO" id="GO:0003677">
    <property type="term" value="F:DNA binding"/>
    <property type="evidence" value="ECO:0007669"/>
    <property type="project" value="UniProtKB-KW"/>
</dbReference>
<comment type="caution">
    <text evidence="3">The sequence shown here is derived from an EMBL/GenBank/DDBJ whole genome shotgun (WGS) entry which is preliminary data.</text>
</comment>
<protein>
    <submittedName>
        <fullName evidence="3">XRE family transcriptional regulator</fullName>
    </submittedName>
</protein>
<dbReference type="STRING" id="280871.TL10_07105"/>
<keyword evidence="1" id="KW-0238">DNA-binding</keyword>
<sequence length="93" mass="10198">MPKPRDQSDPERVAAWEQARISVGQRIRGIRTSRGLTQEALALRSGLSRNLLIDVELGKSGLLYERLFDLAAALEVSPHEFLAVDDQAAAGLD</sequence>
<dbReference type="PANTHER" id="PTHR46797">
    <property type="entry name" value="HTH-TYPE TRANSCRIPTIONAL REGULATOR"/>
    <property type="match status" value="1"/>
</dbReference>
<dbReference type="AlphaFoldDB" id="A0A0D1J7X6"/>
<proteinExistence type="predicted"/>
<organism evidence="3 4">
    <name type="scientific">Mycolicibacterium llatzerense</name>
    <dbReference type="NCBI Taxonomy" id="280871"/>
    <lineage>
        <taxon>Bacteria</taxon>
        <taxon>Bacillati</taxon>
        <taxon>Actinomycetota</taxon>
        <taxon>Actinomycetes</taxon>
        <taxon>Mycobacteriales</taxon>
        <taxon>Mycobacteriaceae</taxon>
        <taxon>Mycolicibacterium</taxon>
    </lineage>
</organism>
<dbReference type="GO" id="GO:0003700">
    <property type="term" value="F:DNA-binding transcription factor activity"/>
    <property type="evidence" value="ECO:0007669"/>
    <property type="project" value="TreeGrafter"/>
</dbReference>
<dbReference type="PROSITE" id="PS50943">
    <property type="entry name" value="HTH_CROC1"/>
    <property type="match status" value="1"/>
</dbReference>
<dbReference type="Pfam" id="PF01381">
    <property type="entry name" value="HTH_3"/>
    <property type="match status" value="1"/>
</dbReference>
<dbReference type="RefSeq" id="WP_423136060.1">
    <property type="nucleotide sequence ID" value="NZ_JXST01000007.1"/>
</dbReference>
<dbReference type="SMART" id="SM00530">
    <property type="entry name" value="HTH_XRE"/>
    <property type="match status" value="1"/>
</dbReference>
<accession>A0A0D1J7X6</accession>
<reference evidence="3 4" key="1">
    <citation type="submission" date="2015-01" db="EMBL/GenBank/DDBJ databases">
        <title>Genome sequence of Mycobacterium llatzerense and Mycobacterium immunogenum recovered from brain abscess.</title>
        <authorList>
            <person name="Greninger A.L."/>
            <person name="Langelier C."/>
            <person name="Cunningham G."/>
            <person name="Chiu C.Y."/>
            <person name="Miller S."/>
        </authorList>
    </citation>
    <scope>NUCLEOTIDE SEQUENCE [LARGE SCALE GENOMIC DNA]</scope>
    <source>
        <strain evidence="3 4">CLUC14</strain>
    </source>
</reference>
<evidence type="ECO:0000313" key="4">
    <source>
        <dbReference type="Proteomes" id="UP000032221"/>
    </source>
</evidence>
<gene>
    <name evidence="3" type="ORF">TL10_07105</name>
</gene>
<dbReference type="SUPFAM" id="SSF47413">
    <property type="entry name" value="lambda repressor-like DNA-binding domains"/>
    <property type="match status" value="1"/>
</dbReference>
<evidence type="ECO:0000259" key="2">
    <source>
        <dbReference type="PROSITE" id="PS50943"/>
    </source>
</evidence>
<keyword evidence="4" id="KW-1185">Reference proteome</keyword>